<feature type="transmembrane region" description="Helical" evidence="1">
    <location>
        <begin position="20"/>
        <end position="43"/>
    </location>
</feature>
<feature type="transmembrane region" description="Helical" evidence="1">
    <location>
        <begin position="80"/>
        <end position="98"/>
    </location>
</feature>
<keyword evidence="1" id="KW-0812">Transmembrane</keyword>
<gene>
    <name evidence="2" type="ORF">J5A65_00725</name>
</gene>
<evidence type="ECO:0000313" key="3">
    <source>
        <dbReference type="Proteomes" id="UP000678513"/>
    </source>
</evidence>
<evidence type="ECO:0000313" key="2">
    <source>
        <dbReference type="EMBL" id="QUC08314.1"/>
    </source>
</evidence>
<feature type="transmembrane region" description="Helical" evidence="1">
    <location>
        <begin position="49"/>
        <end position="68"/>
    </location>
</feature>
<dbReference type="RefSeq" id="WP_212324036.1">
    <property type="nucleotide sequence ID" value="NZ_AP024463.1"/>
</dbReference>
<protein>
    <recommendedName>
        <fullName evidence="4">Phosphatidate cytidylyltransferase</fullName>
    </recommendedName>
</protein>
<dbReference type="EMBL" id="CP072384">
    <property type="protein sequence ID" value="QUC08314.1"/>
    <property type="molecule type" value="Genomic_DNA"/>
</dbReference>
<sequence length="131" mass="14454">MVYDIMGKLGKSSSSRALHFARSAVVAAVLLLVMVLFLAWWVFQTMQAIAFGIAILFVILLFEAYRIFVKNSENPGRWYWALLSFTPLAGGVAATLIAPLPQETWLALGAFCVLTLIGTFLRREKPSSTSP</sequence>
<organism evidence="2 3">
    <name type="scientific">Arachnia rubra</name>
    <dbReference type="NCBI Taxonomy" id="1547448"/>
    <lineage>
        <taxon>Bacteria</taxon>
        <taxon>Bacillati</taxon>
        <taxon>Actinomycetota</taxon>
        <taxon>Actinomycetes</taxon>
        <taxon>Propionibacteriales</taxon>
        <taxon>Propionibacteriaceae</taxon>
        <taxon>Arachnia</taxon>
    </lineage>
</organism>
<feature type="transmembrane region" description="Helical" evidence="1">
    <location>
        <begin position="104"/>
        <end position="121"/>
    </location>
</feature>
<evidence type="ECO:0000256" key="1">
    <source>
        <dbReference type="SAM" id="Phobius"/>
    </source>
</evidence>
<keyword evidence="3" id="KW-1185">Reference proteome</keyword>
<proteinExistence type="predicted"/>
<evidence type="ECO:0008006" key="4">
    <source>
        <dbReference type="Google" id="ProtNLM"/>
    </source>
</evidence>
<name>A0ABX7Y622_9ACTN</name>
<dbReference type="Proteomes" id="UP000678513">
    <property type="component" value="Chromosome"/>
</dbReference>
<keyword evidence="1" id="KW-1133">Transmembrane helix</keyword>
<reference evidence="2 3" key="1">
    <citation type="submission" date="2021-03" db="EMBL/GenBank/DDBJ databases">
        <title>Human Oral Microbial Genomes.</title>
        <authorList>
            <person name="Johnston C.D."/>
            <person name="Chen T."/>
            <person name="Dewhirst F.E."/>
        </authorList>
    </citation>
    <scope>NUCLEOTIDE SEQUENCE [LARGE SCALE GENOMIC DNA]</scope>
    <source>
        <strain evidence="2 3">DSMZ 100122</strain>
    </source>
</reference>
<keyword evidence="1" id="KW-0472">Membrane</keyword>
<accession>A0ABX7Y622</accession>